<accession>A0AAE0Z4X7</accession>
<sequence>MPPLLRATHNTIIVAVTVLESITCINPVHRRWQYGDLLSLKSQEMARVKERKCPGQKLICCYGDEFQLSTLLNEPDEPPVSEMIGSDG</sequence>
<evidence type="ECO:0000313" key="2">
    <source>
        <dbReference type="Proteomes" id="UP001283361"/>
    </source>
</evidence>
<keyword evidence="2" id="KW-1185">Reference proteome</keyword>
<name>A0AAE0Z4X7_9GAST</name>
<dbReference type="EMBL" id="JAWDGP010004620">
    <property type="protein sequence ID" value="KAK3762983.1"/>
    <property type="molecule type" value="Genomic_DNA"/>
</dbReference>
<evidence type="ECO:0000313" key="1">
    <source>
        <dbReference type="EMBL" id="KAK3762983.1"/>
    </source>
</evidence>
<comment type="caution">
    <text evidence="1">The sequence shown here is derived from an EMBL/GenBank/DDBJ whole genome shotgun (WGS) entry which is preliminary data.</text>
</comment>
<dbReference type="AlphaFoldDB" id="A0AAE0Z4X7"/>
<dbReference type="Proteomes" id="UP001283361">
    <property type="component" value="Unassembled WGS sequence"/>
</dbReference>
<proteinExistence type="predicted"/>
<protein>
    <submittedName>
        <fullName evidence="1">Uncharacterized protein</fullName>
    </submittedName>
</protein>
<gene>
    <name evidence="1" type="ORF">RRG08_015724</name>
</gene>
<reference evidence="1" key="1">
    <citation type="journal article" date="2023" name="G3 (Bethesda)">
        <title>A reference genome for the long-term kleptoplast-retaining sea slug Elysia crispata morphotype clarki.</title>
        <authorList>
            <person name="Eastman K.E."/>
            <person name="Pendleton A.L."/>
            <person name="Shaikh M.A."/>
            <person name="Suttiyut T."/>
            <person name="Ogas R."/>
            <person name="Tomko P."/>
            <person name="Gavelis G."/>
            <person name="Widhalm J.R."/>
            <person name="Wisecaver J.H."/>
        </authorList>
    </citation>
    <scope>NUCLEOTIDE SEQUENCE</scope>
    <source>
        <strain evidence="1">ECLA1</strain>
    </source>
</reference>
<organism evidence="1 2">
    <name type="scientific">Elysia crispata</name>
    <name type="common">lettuce slug</name>
    <dbReference type="NCBI Taxonomy" id="231223"/>
    <lineage>
        <taxon>Eukaryota</taxon>
        <taxon>Metazoa</taxon>
        <taxon>Spiralia</taxon>
        <taxon>Lophotrochozoa</taxon>
        <taxon>Mollusca</taxon>
        <taxon>Gastropoda</taxon>
        <taxon>Heterobranchia</taxon>
        <taxon>Euthyneura</taxon>
        <taxon>Panpulmonata</taxon>
        <taxon>Sacoglossa</taxon>
        <taxon>Placobranchoidea</taxon>
        <taxon>Plakobranchidae</taxon>
        <taxon>Elysia</taxon>
    </lineage>
</organism>